<dbReference type="eggNOG" id="arCOG04387">
    <property type="taxonomic scope" value="Archaea"/>
</dbReference>
<comment type="caution">
    <text evidence="7">Lacks conserved residue(s) required for the propagation of feature annotation.</text>
</comment>
<sequence length="346" mass="38110">MSSRVRDMPSLIIVGGFFGDEGKGKIAAYLALSDKPVIIVRTGSINAGHTVVFNGKTFKLRVVPSGFISRDSRLLIAPGALVRLDILFKEITETGTRGRVFLDYNTGIIEERHVEAELADQYFSQVIGSTLQGVGAAMIDRVARRLKLARDFEELKEITIDVPGTVNEALAMGELVHVEGTQGSFLSLYHGTYPYVTSRDTTASAVASEVGLGPKHVDDVVVVFKAYVTRVGNGPLLGELSHSETLKLGWVEEATVTRRIRRVAPFSIELARRAIMLNSATQIALTKLDALYKESRGCREWSCLPVEARKWVEYVEDSLKTPVSLIGTCEEVDCVIDRRRELGLLR</sequence>
<dbReference type="InterPro" id="IPR042111">
    <property type="entry name" value="Adenylosuccinate_synth_dom3"/>
</dbReference>
<feature type="binding site" description="in other chain" evidence="7">
    <location>
        <position position="130"/>
    </location>
    <ligand>
        <name>IMP</name>
        <dbReference type="ChEBI" id="CHEBI:58053"/>
        <note>ligand shared between dimeric partners</note>
    </ligand>
</feature>
<dbReference type="SUPFAM" id="SSF52540">
    <property type="entry name" value="P-loop containing nucleoside triphosphate hydrolases"/>
    <property type="match status" value="1"/>
</dbReference>
<dbReference type="PANTHER" id="PTHR11846:SF0">
    <property type="entry name" value="ADENYLOSUCCINATE SYNTHETASE"/>
    <property type="match status" value="1"/>
</dbReference>
<keyword evidence="6 7" id="KW-0342">GTP-binding</keyword>
<reference evidence="9 10" key="1">
    <citation type="journal article" date="2012" name="J. Bacteriol.">
        <title>Complete Genome Sequence of Desulfurococcus fermentans, a Hyperthermophilic Cellulolytic Crenarchaeon Isolated from a Freshwater Hot Spring in Kamchatka, Russia.</title>
        <authorList>
            <person name="Susanti D."/>
            <person name="Johnson E.F."/>
            <person name="Rodriguez J.R."/>
            <person name="Anderson I."/>
            <person name="Perevalova A.A."/>
            <person name="Kyrpides N."/>
            <person name="Lucas S."/>
            <person name="Han J."/>
            <person name="Lapidus A."/>
            <person name="Cheng J.F."/>
            <person name="Goodwin L."/>
            <person name="Pitluck S."/>
            <person name="Mavrommatis K."/>
            <person name="Peters L."/>
            <person name="Land M.L."/>
            <person name="Hauser L."/>
            <person name="Gopalan V."/>
            <person name="Chan P.P."/>
            <person name="Lowe T.M."/>
            <person name="Atomi H."/>
            <person name="Bonch-Osmolovskaya E.A."/>
            <person name="Woyke T."/>
            <person name="Mukhopadhyay B."/>
        </authorList>
    </citation>
    <scope>NUCLEOTIDE SEQUENCE [LARGE SCALE GENOMIC DNA]</scope>
    <source>
        <strain evidence="9 10">DSM 16532</strain>
    </source>
</reference>
<feature type="active site" description="Proton donor" evidence="7">
    <location>
        <position position="49"/>
    </location>
</feature>
<dbReference type="InterPro" id="IPR001114">
    <property type="entry name" value="Adenylosuccinate_synthetase"/>
</dbReference>
<feature type="binding site" evidence="7">
    <location>
        <position position="144"/>
    </location>
    <ligand>
        <name>IMP</name>
        <dbReference type="ChEBI" id="CHEBI:58053"/>
        <note>ligand shared between dimeric partners</note>
    </ligand>
</feature>
<accession>I3XR12</accession>
<keyword evidence="4 7" id="KW-0658">Purine biosynthesis</keyword>
<dbReference type="HAMAP" id="MF_00011">
    <property type="entry name" value="Adenylosucc_synth"/>
    <property type="match status" value="1"/>
</dbReference>
<dbReference type="EC" id="6.3.4.4" evidence="7 8"/>
<dbReference type="Pfam" id="PF00709">
    <property type="entry name" value="Adenylsucc_synt"/>
    <property type="match status" value="2"/>
</dbReference>
<comment type="catalytic activity">
    <reaction evidence="7 8">
        <text>IMP + L-aspartate + GTP = N(6)-(1,2-dicarboxyethyl)-AMP + GDP + phosphate + 2 H(+)</text>
        <dbReference type="Rhea" id="RHEA:15753"/>
        <dbReference type="ChEBI" id="CHEBI:15378"/>
        <dbReference type="ChEBI" id="CHEBI:29991"/>
        <dbReference type="ChEBI" id="CHEBI:37565"/>
        <dbReference type="ChEBI" id="CHEBI:43474"/>
        <dbReference type="ChEBI" id="CHEBI:57567"/>
        <dbReference type="ChEBI" id="CHEBI:58053"/>
        <dbReference type="ChEBI" id="CHEBI:58189"/>
        <dbReference type="EC" id="6.3.4.4"/>
    </reaction>
</comment>
<dbReference type="GO" id="GO:0005525">
    <property type="term" value="F:GTP binding"/>
    <property type="evidence" value="ECO:0007669"/>
    <property type="project" value="UniProtKB-UniRule"/>
</dbReference>
<organism evidence="9 10">
    <name type="scientific">Desulfurococcus amylolyticus DSM 16532</name>
    <dbReference type="NCBI Taxonomy" id="768672"/>
    <lineage>
        <taxon>Archaea</taxon>
        <taxon>Thermoproteota</taxon>
        <taxon>Thermoprotei</taxon>
        <taxon>Desulfurococcales</taxon>
        <taxon>Desulfurococcaceae</taxon>
        <taxon>Desulfurococcus</taxon>
    </lineage>
</organism>
<evidence type="ECO:0000256" key="4">
    <source>
        <dbReference type="ARBA" id="ARBA00022755"/>
    </source>
</evidence>
<evidence type="ECO:0000256" key="8">
    <source>
        <dbReference type="RuleBase" id="RU000520"/>
    </source>
</evidence>
<dbReference type="GO" id="GO:0005737">
    <property type="term" value="C:cytoplasm"/>
    <property type="evidence" value="ECO:0007669"/>
    <property type="project" value="UniProtKB-SubCell"/>
</dbReference>
<feature type="binding site" description="in other chain" evidence="7">
    <location>
        <begin position="20"/>
        <end position="23"/>
    </location>
    <ligand>
        <name>IMP</name>
        <dbReference type="ChEBI" id="CHEBI:58053"/>
        <note>ligand shared between dimeric partners</note>
    </ligand>
</feature>
<dbReference type="EMBL" id="CP003321">
    <property type="protein sequence ID" value="AFL66386.1"/>
    <property type="molecule type" value="Genomic_DNA"/>
</dbReference>
<protein>
    <recommendedName>
        <fullName evidence="7 8">Adenylosuccinate synthetase</fullName>
        <shortName evidence="7">AMPSase</shortName>
        <shortName evidence="7">AdSS</shortName>
        <ecNumber evidence="7 8">6.3.4.4</ecNumber>
    </recommendedName>
    <alternativeName>
        <fullName evidence="7">IMP--aspartate ligase</fullName>
    </alternativeName>
</protein>
<feature type="binding site" evidence="7">
    <location>
        <position position="261"/>
    </location>
    <ligand>
        <name>GTP</name>
        <dbReference type="ChEBI" id="CHEBI:37565"/>
    </ligand>
</feature>
<dbReference type="NCBIfam" id="NF003295">
    <property type="entry name" value="PRK04293.1"/>
    <property type="match status" value="1"/>
</dbReference>
<evidence type="ECO:0000256" key="2">
    <source>
        <dbReference type="ARBA" id="ARBA00022723"/>
    </source>
</evidence>
<feature type="active site" description="Proton acceptor" evidence="7">
    <location>
        <position position="20"/>
    </location>
</feature>
<comment type="subcellular location">
    <subcellularLocation>
        <location evidence="7">Cytoplasm</location>
    </subcellularLocation>
</comment>
<keyword evidence="7" id="KW-0963">Cytoplasm</keyword>
<keyword evidence="3 7" id="KW-0547">Nucleotide-binding</keyword>
<dbReference type="Gene3D" id="3.40.440.10">
    <property type="entry name" value="Adenylosuccinate Synthetase, subunit A, domain 1"/>
    <property type="match status" value="2"/>
</dbReference>
<dbReference type="Gene3D" id="3.90.170.10">
    <property type="entry name" value="Adenylosuccinate Synthetase, subunit A, domain 3"/>
    <property type="match status" value="1"/>
</dbReference>
<comment type="pathway">
    <text evidence="7 8">Purine metabolism; AMP biosynthesis via de novo pathway; AMP from IMP: step 1/2.</text>
</comment>
<proteinExistence type="inferred from homology"/>
<evidence type="ECO:0000256" key="5">
    <source>
        <dbReference type="ARBA" id="ARBA00022842"/>
    </source>
</evidence>
<feature type="binding site" description="in other chain" evidence="7">
    <location>
        <begin position="46"/>
        <end position="49"/>
    </location>
    <ligand>
        <name>IMP</name>
        <dbReference type="ChEBI" id="CHEBI:58053"/>
        <note>ligand shared between dimeric partners</note>
    </ligand>
</feature>
<dbReference type="KEGG" id="dfd:Desfe_0482"/>
<dbReference type="UniPathway" id="UPA00075">
    <property type="reaction ID" value="UER00335"/>
</dbReference>
<comment type="cofactor">
    <cofactor evidence="7">
        <name>Mg(2+)</name>
        <dbReference type="ChEBI" id="CHEBI:18420"/>
    </cofactor>
    <text evidence="7">Binds 1 Mg(2+) ion per subunit.</text>
</comment>
<feature type="binding site" evidence="7">
    <location>
        <begin position="19"/>
        <end position="25"/>
    </location>
    <ligand>
        <name>GTP</name>
        <dbReference type="ChEBI" id="CHEBI:37565"/>
    </ligand>
</feature>
<dbReference type="GO" id="GO:0004019">
    <property type="term" value="F:adenylosuccinate synthase activity"/>
    <property type="evidence" value="ECO:0007669"/>
    <property type="project" value="UniProtKB-UniRule"/>
</dbReference>
<evidence type="ECO:0000256" key="3">
    <source>
        <dbReference type="ARBA" id="ARBA00022741"/>
    </source>
</evidence>
<keyword evidence="2 7" id="KW-0479">Metal-binding</keyword>
<keyword evidence="5 7" id="KW-0460">Magnesium</keyword>
<feature type="binding site" description="in other chain" evidence="7">
    <location>
        <position position="197"/>
    </location>
    <ligand>
        <name>IMP</name>
        <dbReference type="ChEBI" id="CHEBI:58053"/>
        <note>ligand shared between dimeric partners</note>
    </ligand>
</feature>
<comment type="function">
    <text evidence="7">Plays an important role in the de novo pathway of purine nucleotide biosynthesis. Catalyzes the first committed step in the biosynthesis of AMP from IMP.</text>
</comment>
<keyword evidence="10" id="KW-1185">Reference proteome</keyword>
<dbReference type="PANTHER" id="PTHR11846">
    <property type="entry name" value="ADENYLOSUCCINATE SYNTHETASE"/>
    <property type="match status" value="1"/>
</dbReference>
<dbReference type="AlphaFoldDB" id="I3XR12"/>
<dbReference type="InterPro" id="IPR042109">
    <property type="entry name" value="Adenylosuccinate_synth_dom1"/>
</dbReference>
<feature type="binding site" evidence="7">
    <location>
        <begin position="287"/>
        <end position="289"/>
    </location>
    <ligand>
        <name>GTP</name>
        <dbReference type="ChEBI" id="CHEBI:37565"/>
    </ligand>
</feature>
<feature type="binding site" evidence="7">
    <location>
        <position position="20"/>
    </location>
    <ligand>
        <name>Mg(2+)</name>
        <dbReference type="ChEBI" id="CHEBI:18420"/>
    </ligand>
</feature>
<comment type="similarity">
    <text evidence="7 8">Belongs to the adenylosuccinate synthetase family.</text>
</comment>
<evidence type="ECO:0000313" key="9">
    <source>
        <dbReference type="EMBL" id="AFL66386.1"/>
    </source>
</evidence>
<feature type="binding site" evidence="7">
    <location>
        <begin position="255"/>
        <end position="261"/>
    </location>
    <ligand>
        <name>substrate</name>
    </ligand>
</feature>
<keyword evidence="1 7" id="KW-0436">Ligase</keyword>
<feature type="binding site" evidence="7">
    <location>
        <position position="48"/>
    </location>
    <ligand>
        <name>Mg(2+)</name>
        <dbReference type="ChEBI" id="CHEBI:18420"/>
    </ligand>
</feature>
<dbReference type="GO" id="GO:0044208">
    <property type="term" value="P:'de novo' AMP biosynthetic process"/>
    <property type="evidence" value="ECO:0007669"/>
    <property type="project" value="UniProtKB-UniRule"/>
</dbReference>
<evidence type="ECO:0000313" key="10">
    <source>
        <dbReference type="Proteomes" id="UP000006175"/>
    </source>
</evidence>
<dbReference type="InterPro" id="IPR027417">
    <property type="entry name" value="P-loop_NTPase"/>
</dbReference>
<feature type="binding site" evidence="7">
    <location>
        <begin position="48"/>
        <end position="50"/>
    </location>
    <ligand>
        <name>GTP</name>
        <dbReference type="ChEBI" id="CHEBI:37565"/>
    </ligand>
</feature>
<dbReference type="Proteomes" id="UP000006175">
    <property type="component" value="Chromosome"/>
</dbReference>
<dbReference type="SMART" id="SM00788">
    <property type="entry name" value="Adenylsucc_synt"/>
    <property type="match status" value="1"/>
</dbReference>
<evidence type="ECO:0000256" key="7">
    <source>
        <dbReference type="HAMAP-Rule" id="MF_00011"/>
    </source>
</evidence>
<dbReference type="GO" id="GO:0046040">
    <property type="term" value="P:IMP metabolic process"/>
    <property type="evidence" value="ECO:0007669"/>
    <property type="project" value="TreeGrafter"/>
</dbReference>
<dbReference type="InterPro" id="IPR018220">
    <property type="entry name" value="Adenylosuccin_syn_GTP-bd"/>
</dbReference>
<name>I3XR12_DESAM</name>
<dbReference type="GO" id="GO:0000287">
    <property type="term" value="F:magnesium ion binding"/>
    <property type="evidence" value="ECO:0007669"/>
    <property type="project" value="UniProtKB-UniRule"/>
</dbReference>
<evidence type="ECO:0000256" key="1">
    <source>
        <dbReference type="ARBA" id="ARBA00022598"/>
    </source>
</evidence>
<feature type="binding site" description="in other chain" evidence="7">
    <location>
        <position position="259"/>
    </location>
    <ligand>
        <name>IMP</name>
        <dbReference type="ChEBI" id="CHEBI:58053"/>
        <note>ligand shared between dimeric partners</note>
    </ligand>
</feature>
<feature type="binding site" description="in other chain" evidence="7">
    <location>
        <position position="182"/>
    </location>
    <ligand>
        <name>IMP</name>
        <dbReference type="ChEBI" id="CHEBI:58053"/>
        <note>ligand shared between dimeric partners</note>
    </ligand>
</feature>
<dbReference type="HOGENOM" id="CLU_029848_0_0_2"/>
<evidence type="ECO:0000256" key="6">
    <source>
        <dbReference type="ARBA" id="ARBA00023134"/>
    </source>
</evidence>
<gene>
    <name evidence="7" type="primary">purA</name>
    <name evidence="9" type="ORF">Desfe_0482</name>
</gene>
<dbReference type="PROSITE" id="PS01266">
    <property type="entry name" value="ADENYLOSUCCIN_SYN_1"/>
    <property type="match status" value="1"/>
</dbReference>
<comment type="subunit">
    <text evidence="7">Homodimer.</text>
</comment>